<dbReference type="PRINTS" id="PR00598">
    <property type="entry name" value="HTHMARR"/>
</dbReference>
<evidence type="ECO:0000256" key="1">
    <source>
        <dbReference type="ARBA" id="ARBA00023015"/>
    </source>
</evidence>
<dbReference type="Proteomes" id="UP001056500">
    <property type="component" value="Chromosome"/>
</dbReference>
<sequence>MADSNTPFTEEIPSADDLFKALTKTTHFLHRQFEMQLSSFDVPEYLTGPRLRVLIAVSESGKIRMSDLASKLGIKARTVTQFVDALEQKNLLIRLPDPNDRRATFLQVTDIAAPLIKNARSATNEVTEKLFEPLPMELRIQLLNILSRLVDYRNVCIFDDKEQ</sequence>
<accession>A0ABY4WLX6</accession>
<feature type="domain" description="HTH marR-type" evidence="4">
    <location>
        <begin position="15"/>
        <end position="151"/>
    </location>
</feature>
<evidence type="ECO:0000259" key="4">
    <source>
        <dbReference type="PROSITE" id="PS50995"/>
    </source>
</evidence>
<dbReference type="Gene3D" id="1.10.10.10">
    <property type="entry name" value="Winged helix-like DNA-binding domain superfamily/Winged helix DNA-binding domain"/>
    <property type="match status" value="1"/>
</dbReference>
<dbReference type="RefSeq" id="WP_251875565.1">
    <property type="nucleotide sequence ID" value="NZ_CP098755.1"/>
</dbReference>
<dbReference type="SUPFAM" id="SSF46785">
    <property type="entry name" value="Winged helix' DNA-binding domain"/>
    <property type="match status" value="1"/>
</dbReference>
<evidence type="ECO:0000256" key="2">
    <source>
        <dbReference type="ARBA" id="ARBA00023125"/>
    </source>
</evidence>
<keyword evidence="1" id="KW-0805">Transcription regulation</keyword>
<dbReference type="InterPro" id="IPR000835">
    <property type="entry name" value="HTH_MarR-typ"/>
</dbReference>
<dbReference type="InterPro" id="IPR036390">
    <property type="entry name" value="WH_DNA-bd_sf"/>
</dbReference>
<protein>
    <submittedName>
        <fullName evidence="5">MarR family transcriptional regulator</fullName>
    </submittedName>
</protein>
<organism evidence="5 6">
    <name type="scientific">Brevibacillus ruminantium</name>
    <dbReference type="NCBI Taxonomy" id="2950604"/>
    <lineage>
        <taxon>Bacteria</taxon>
        <taxon>Bacillati</taxon>
        <taxon>Bacillota</taxon>
        <taxon>Bacilli</taxon>
        <taxon>Bacillales</taxon>
        <taxon>Paenibacillaceae</taxon>
        <taxon>Brevibacillus</taxon>
    </lineage>
</organism>
<gene>
    <name evidence="5" type="ORF">NDK47_13115</name>
</gene>
<keyword evidence="3" id="KW-0804">Transcription</keyword>
<dbReference type="EMBL" id="CP098755">
    <property type="protein sequence ID" value="USG68160.1"/>
    <property type="molecule type" value="Genomic_DNA"/>
</dbReference>
<proteinExistence type="predicted"/>
<dbReference type="Pfam" id="PF01047">
    <property type="entry name" value="MarR"/>
    <property type="match status" value="1"/>
</dbReference>
<keyword evidence="2" id="KW-0238">DNA-binding</keyword>
<evidence type="ECO:0000313" key="5">
    <source>
        <dbReference type="EMBL" id="USG68160.1"/>
    </source>
</evidence>
<reference evidence="5" key="1">
    <citation type="submission" date="2022-06" db="EMBL/GenBank/DDBJ databases">
        <title>Genome sequencing of Brevibacillus sp. BB3-R1.</title>
        <authorList>
            <person name="Heo J."/>
            <person name="Lee D."/>
            <person name="Won M."/>
            <person name="Han B.-H."/>
            <person name="Hong S.-B."/>
            <person name="Kwon S.-W."/>
        </authorList>
    </citation>
    <scope>NUCLEOTIDE SEQUENCE</scope>
    <source>
        <strain evidence="5">BB3-R1</strain>
    </source>
</reference>
<keyword evidence="6" id="KW-1185">Reference proteome</keyword>
<evidence type="ECO:0000256" key="3">
    <source>
        <dbReference type="ARBA" id="ARBA00023163"/>
    </source>
</evidence>
<dbReference type="PROSITE" id="PS50995">
    <property type="entry name" value="HTH_MARR_2"/>
    <property type="match status" value="1"/>
</dbReference>
<dbReference type="SMART" id="SM00347">
    <property type="entry name" value="HTH_MARR"/>
    <property type="match status" value="1"/>
</dbReference>
<dbReference type="InterPro" id="IPR036388">
    <property type="entry name" value="WH-like_DNA-bd_sf"/>
</dbReference>
<dbReference type="PANTHER" id="PTHR42756">
    <property type="entry name" value="TRANSCRIPTIONAL REGULATOR, MARR"/>
    <property type="match status" value="1"/>
</dbReference>
<evidence type="ECO:0000313" key="6">
    <source>
        <dbReference type="Proteomes" id="UP001056500"/>
    </source>
</evidence>
<dbReference type="PANTHER" id="PTHR42756:SF1">
    <property type="entry name" value="TRANSCRIPTIONAL REPRESSOR OF EMRAB OPERON"/>
    <property type="match status" value="1"/>
</dbReference>
<name>A0ABY4WLX6_9BACL</name>